<evidence type="ECO:0000313" key="1">
    <source>
        <dbReference type="EMBL" id="GGA67724.1"/>
    </source>
</evidence>
<dbReference type="Proteomes" id="UP000613512">
    <property type="component" value="Unassembled WGS sequence"/>
</dbReference>
<comment type="caution">
    <text evidence="1">The sequence shown here is derived from an EMBL/GenBank/DDBJ whole genome shotgun (WGS) entry which is preliminary data.</text>
</comment>
<reference evidence="1" key="1">
    <citation type="journal article" date="2014" name="Int. J. Syst. Evol. Microbiol.">
        <title>Complete genome sequence of Corynebacterium casei LMG S-19264T (=DSM 44701T), isolated from a smear-ripened cheese.</title>
        <authorList>
            <consortium name="US DOE Joint Genome Institute (JGI-PGF)"/>
            <person name="Walter F."/>
            <person name="Albersmeier A."/>
            <person name="Kalinowski J."/>
            <person name="Ruckert C."/>
        </authorList>
    </citation>
    <scope>NUCLEOTIDE SEQUENCE</scope>
    <source>
        <strain evidence="1">CGMCC 1.12408</strain>
    </source>
</reference>
<organism evidence="1 2">
    <name type="scientific">Ornithinibacillus halotolerans</name>
    <dbReference type="NCBI Taxonomy" id="1274357"/>
    <lineage>
        <taxon>Bacteria</taxon>
        <taxon>Bacillati</taxon>
        <taxon>Bacillota</taxon>
        <taxon>Bacilli</taxon>
        <taxon>Bacillales</taxon>
        <taxon>Bacillaceae</taxon>
        <taxon>Ornithinibacillus</taxon>
    </lineage>
</organism>
<accession>A0A916RT56</accession>
<dbReference type="InterPro" id="IPR019241">
    <property type="entry name" value="DUF2197"/>
</dbReference>
<reference evidence="1" key="2">
    <citation type="submission" date="2020-09" db="EMBL/GenBank/DDBJ databases">
        <authorList>
            <person name="Sun Q."/>
            <person name="Zhou Y."/>
        </authorList>
    </citation>
    <scope>NUCLEOTIDE SEQUENCE</scope>
    <source>
        <strain evidence="1">CGMCC 1.12408</strain>
    </source>
</reference>
<protein>
    <recommendedName>
        <fullName evidence="3">DUF2197 domain-containing protein</fullName>
    </recommendedName>
</protein>
<dbReference type="Pfam" id="PF09963">
    <property type="entry name" value="DUF2197"/>
    <property type="match status" value="1"/>
</dbReference>
<dbReference type="AlphaFoldDB" id="A0A916RT56"/>
<keyword evidence="2" id="KW-1185">Reference proteome</keyword>
<evidence type="ECO:0008006" key="3">
    <source>
        <dbReference type="Google" id="ProtNLM"/>
    </source>
</evidence>
<proteinExistence type="predicted"/>
<dbReference type="EMBL" id="BMEY01000004">
    <property type="protein sequence ID" value="GGA67724.1"/>
    <property type="molecule type" value="Genomic_DNA"/>
</dbReference>
<name>A0A916RT56_9BACI</name>
<evidence type="ECO:0000313" key="2">
    <source>
        <dbReference type="Proteomes" id="UP000613512"/>
    </source>
</evidence>
<gene>
    <name evidence="1" type="ORF">GCM10008025_09460</name>
</gene>
<sequence>MLHVTCFLCKKNYTIDHSDSQYQKIKRNPKAYYVCKKCNKSMKEEVQQKTGINPDMIDKYDKYL</sequence>
<dbReference type="RefSeq" id="WP_188383547.1">
    <property type="nucleotide sequence ID" value="NZ_BMEY01000004.1"/>
</dbReference>